<dbReference type="InterPro" id="IPR013849">
    <property type="entry name" value="DNA_helicase_Holl-junc_RuvA_I"/>
</dbReference>
<feature type="domain" description="Helix-hairpin-helix DNA-binding motif class 1" evidence="7">
    <location>
        <begin position="71"/>
        <end position="90"/>
    </location>
</feature>
<comment type="subunit">
    <text evidence="6">Homotetramer. Forms an RuvA(8)-RuvB(12)-Holliday junction (HJ) complex. HJ DNA is sandwiched between 2 RuvA tetramers; dsDNA enters through RuvA and exits via RuvB. An RuvB hexamer assembles on each DNA strand where it exits the tetramer. Each RuvB hexamer is contacted by two RuvA subunits (via domain III) on 2 adjacent RuvB subunits; this complex drives branch migration. In the full resolvosome a probable DNA-RuvA(4)-RuvB(12)-RuvC(2) complex forms which resolves the HJ.</text>
</comment>
<keyword evidence="5 6" id="KW-0234">DNA repair</keyword>
<evidence type="ECO:0000313" key="9">
    <source>
        <dbReference type="Proteomes" id="UP000198461"/>
    </source>
</evidence>
<organism evidence="8 9">
    <name type="scientific">Sulfurivirga caldicuralii</name>
    <dbReference type="NCBI Taxonomy" id="364032"/>
    <lineage>
        <taxon>Bacteria</taxon>
        <taxon>Pseudomonadati</taxon>
        <taxon>Pseudomonadota</taxon>
        <taxon>Gammaproteobacteria</taxon>
        <taxon>Thiotrichales</taxon>
        <taxon>Piscirickettsiaceae</taxon>
        <taxon>Sulfurivirga</taxon>
    </lineage>
</organism>
<dbReference type="InterPro" id="IPR000085">
    <property type="entry name" value="RuvA"/>
</dbReference>
<dbReference type="GO" id="GO:0009378">
    <property type="term" value="F:four-way junction helicase activity"/>
    <property type="evidence" value="ECO:0007669"/>
    <property type="project" value="InterPro"/>
</dbReference>
<dbReference type="InterPro" id="IPR036267">
    <property type="entry name" value="RuvA_C_sf"/>
</dbReference>
<evidence type="ECO:0000256" key="6">
    <source>
        <dbReference type="HAMAP-Rule" id="MF_00031"/>
    </source>
</evidence>
<keyword evidence="3 6" id="KW-0238">DNA-binding</keyword>
<dbReference type="Pfam" id="PF01330">
    <property type="entry name" value="RuvA_N"/>
    <property type="match status" value="1"/>
</dbReference>
<dbReference type="Gene3D" id="2.40.50.140">
    <property type="entry name" value="Nucleic acid-binding proteins"/>
    <property type="match status" value="1"/>
</dbReference>
<comment type="caution">
    <text evidence="6">Lacks conserved residue(s) required for the propagation of feature annotation.</text>
</comment>
<dbReference type="SUPFAM" id="SSF47781">
    <property type="entry name" value="RuvA domain 2-like"/>
    <property type="match status" value="1"/>
</dbReference>
<dbReference type="GO" id="GO:0006281">
    <property type="term" value="P:DNA repair"/>
    <property type="evidence" value="ECO:0007669"/>
    <property type="project" value="UniProtKB-UniRule"/>
</dbReference>
<protein>
    <recommendedName>
        <fullName evidence="6">Holliday junction branch migration complex subunit RuvA</fullName>
    </recommendedName>
</protein>
<dbReference type="HAMAP" id="MF_00031">
    <property type="entry name" value="DNA_HJ_migration_RuvA"/>
    <property type="match status" value="1"/>
</dbReference>
<dbReference type="STRING" id="364032.SAMN05443662_0715"/>
<evidence type="ECO:0000259" key="7">
    <source>
        <dbReference type="SMART" id="SM00278"/>
    </source>
</evidence>
<keyword evidence="8" id="KW-0378">Hydrolase</keyword>
<keyword evidence="2 6" id="KW-0227">DNA damage</keyword>
<evidence type="ECO:0000313" key="8">
    <source>
        <dbReference type="EMBL" id="SIN85154.1"/>
    </source>
</evidence>
<comment type="function">
    <text evidence="6">The RuvA-RuvB-RuvC complex processes Holliday junction (HJ) DNA during genetic recombination and DNA repair, while the RuvA-RuvB complex plays an important role in the rescue of blocked DNA replication forks via replication fork reversal (RFR). RuvA specifically binds to HJ cruciform DNA, conferring on it an open structure. The RuvB hexamer acts as an ATP-dependent pump, pulling dsDNA into and through the RuvAB complex. HJ branch migration allows RuvC to scan DNA until it finds its consensus sequence, where it cleaves and resolves the cruciform DNA.</text>
</comment>
<evidence type="ECO:0000256" key="4">
    <source>
        <dbReference type="ARBA" id="ARBA00023172"/>
    </source>
</evidence>
<accession>A0A1N6EQ77</accession>
<dbReference type="GO" id="GO:0005524">
    <property type="term" value="F:ATP binding"/>
    <property type="evidence" value="ECO:0007669"/>
    <property type="project" value="InterPro"/>
</dbReference>
<keyword evidence="4 6" id="KW-0233">DNA recombination</keyword>
<dbReference type="GO" id="GO:0009379">
    <property type="term" value="C:Holliday junction helicase complex"/>
    <property type="evidence" value="ECO:0007669"/>
    <property type="project" value="InterPro"/>
</dbReference>
<dbReference type="GO" id="GO:0048476">
    <property type="term" value="C:Holliday junction resolvase complex"/>
    <property type="evidence" value="ECO:0007669"/>
    <property type="project" value="UniProtKB-UniRule"/>
</dbReference>
<dbReference type="EMBL" id="FSRE01000002">
    <property type="protein sequence ID" value="SIN85154.1"/>
    <property type="molecule type" value="Genomic_DNA"/>
</dbReference>
<dbReference type="NCBIfam" id="TIGR00084">
    <property type="entry name" value="ruvA"/>
    <property type="match status" value="1"/>
</dbReference>
<dbReference type="RefSeq" id="WP_074201027.1">
    <property type="nucleotide sequence ID" value="NZ_FSRE01000002.1"/>
</dbReference>
<evidence type="ECO:0000256" key="3">
    <source>
        <dbReference type="ARBA" id="ARBA00023125"/>
    </source>
</evidence>
<dbReference type="InterPro" id="IPR010994">
    <property type="entry name" value="RuvA_2-like"/>
</dbReference>
<evidence type="ECO:0000256" key="5">
    <source>
        <dbReference type="ARBA" id="ARBA00023204"/>
    </source>
</evidence>
<dbReference type="GO" id="GO:0006310">
    <property type="term" value="P:DNA recombination"/>
    <property type="evidence" value="ECO:0007669"/>
    <property type="project" value="UniProtKB-UniRule"/>
</dbReference>
<keyword evidence="8" id="KW-0347">Helicase</keyword>
<gene>
    <name evidence="6" type="primary">ruvA</name>
    <name evidence="8" type="ORF">SAMN05443662_0715</name>
</gene>
<feature type="region of interest" description="Domain III" evidence="6">
    <location>
        <begin position="149"/>
        <end position="203"/>
    </location>
</feature>
<dbReference type="SMART" id="SM00278">
    <property type="entry name" value="HhH1"/>
    <property type="match status" value="2"/>
</dbReference>
<dbReference type="AlphaFoldDB" id="A0A1N6EQ77"/>
<evidence type="ECO:0000256" key="2">
    <source>
        <dbReference type="ARBA" id="ARBA00022763"/>
    </source>
</evidence>
<reference evidence="8 9" key="1">
    <citation type="submission" date="2016-11" db="EMBL/GenBank/DDBJ databases">
        <authorList>
            <person name="Jaros S."/>
            <person name="Januszkiewicz K."/>
            <person name="Wedrychowicz H."/>
        </authorList>
    </citation>
    <scope>NUCLEOTIDE SEQUENCE [LARGE SCALE GENOMIC DNA]</scope>
    <source>
        <strain evidence="8 9">DSM 17737</strain>
    </source>
</reference>
<dbReference type="GO" id="GO:0000400">
    <property type="term" value="F:four-way junction DNA binding"/>
    <property type="evidence" value="ECO:0007669"/>
    <property type="project" value="UniProtKB-UniRule"/>
</dbReference>
<keyword evidence="1 6" id="KW-0963">Cytoplasm</keyword>
<sequence length="203" mass="21976">MIGALTGQVLSWQPPVLLLDVQGVGYELHLPMNTPVQLDAAAQRFYTHMIVREDQMQLYGFADQATRDVFRTLLKINGVGAKMGLAILSTWSVSELVAIVSQENLKALTQIPGVGKKTAERLLVEMKHKLKQLGVEVSAGHAALTGGATLPLAENSMTLALQALESLGYKPAEAQKLLDQVPDADALETPELIKAALRQAQQR</sequence>
<comment type="subcellular location">
    <subcellularLocation>
        <location evidence="6">Cytoplasm</location>
    </subcellularLocation>
</comment>
<dbReference type="GO" id="GO:0005737">
    <property type="term" value="C:cytoplasm"/>
    <property type="evidence" value="ECO:0007669"/>
    <property type="project" value="UniProtKB-SubCell"/>
</dbReference>
<dbReference type="SUPFAM" id="SSF46929">
    <property type="entry name" value="DNA helicase RuvA subunit, C-terminal domain"/>
    <property type="match status" value="1"/>
</dbReference>
<dbReference type="CDD" id="cd14332">
    <property type="entry name" value="UBA_RuvA_C"/>
    <property type="match status" value="1"/>
</dbReference>
<dbReference type="InterPro" id="IPR003583">
    <property type="entry name" value="Hlx-hairpin-Hlx_DNA-bd_motif"/>
</dbReference>
<dbReference type="Proteomes" id="UP000198461">
    <property type="component" value="Unassembled WGS sequence"/>
</dbReference>
<feature type="domain" description="Helix-hairpin-helix DNA-binding motif class 1" evidence="7">
    <location>
        <begin position="106"/>
        <end position="125"/>
    </location>
</feature>
<comment type="domain">
    <text evidence="6">Has three domains with a flexible linker between the domains II and III and assumes an 'L' shape. Domain III is highly mobile and contacts RuvB.</text>
</comment>
<keyword evidence="8" id="KW-0547">Nucleotide-binding</keyword>
<dbReference type="InterPro" id="IPR012340">
    <property type="entry name" value="NA-bd_OB-fold"/>
</dbReference>
<dbReference type="Pfam" id="PF14520">
    <property type="entry name" value="HHH_5"/>
    <property type="match status" value="1"/>
</dbReference>
<keyword evidence="9" id="KW-1185">Reference proteome</keyword>
<comment type="similarity">
    <text evidence="6">Belongs to the RuvA family.</text>
</comment>
<dbReference type="Gene3D" id="1.10.8.10">
    <property type="entry name" value="DNA helicase RuvA subunit, C-terminal domain"/>
    <property type="match status" value="1"/>
</dbReference>
<dbReference type="Gene3D" id="1.10.150.20">
    <property type="entry name" value="5' to 3' exonuclease, C-terminal subdomain"/>
    <property type="match status" value="1"/>
</dbReference>
<dbReference type="InterPro" id="IPR011114">
    <property type="entry name" value="RuvA_C"/>
</dbReference>
<keyword evidence="8" id="KW-0067">ATP-binding</keyword>
<dbReference type="OrthoDB" id="5293449at2"/>
<dbReference type="Pfam" id="PF07499">
    <property type="entry name" value="RuvA_C"/>
    <property type="match status" value="1"/>
</dbReference>
<name>A0A1N6EQ77_9GAMM</name>
<proteinExistence type="inferred from homology"/>
<dbReference type="SUPFAM" id="SSF50249">
    <property type="entry name" value="Nucleic acid-binding proteins"/>
    <property type="match status" value="1"/>
</dbReference>
<evidence type="ECO:0000256" key="1">
    <source>
        <dbReference type="ARBA" id="ARBA00022490"/>
    </source>
</evidence>